<accession>A0A1G5YSW4</accession>
<dbReference type="PROSITE" id="PS51186">
    <property type="entry name" value="GNAT"/>
    <property type="match status" value="1"/>
</dbReference>
<dbReference type="EMBL" id="FMXM01000011">
    <property type="protein sequence ID" value="SDA85452.1"/>
    <property type="molecule type" value="Genomic_DNA"/>
</dbReference>
<evidence type="ECO:0000259" key="3">
    <source>
        <dbReference type="PROSITE" id="PS51186"/>
    </source>
</evidence>
<dbReference type="PANTHER" id="PTHR43877:SF2">
    <property type="entry name" value="AMINOALKYLPHOSPHONATE N-ACETYLTRANSFERASE-RELATED"/>
    <property type="match status" value="1"/>
</dbReference>
<dbReference type="GO" id="GO:0016747">
    <property type="term" value="F:acyltransferase activity, transferring groups other than amino-acyl groups"/>
    <property type="evidence" value="ECO:0007669"/>
    <property type="project" value="InterPro"/>
</dbReference>
<keyword evidence="2" id="KW-0012">Acyltransferase</keyword>
<dbReference type="RefSeq" id="WP_091580175.1">
    <property type="nucleotide sequence ID" value="NZ_FMXM01000011.1"/>
</dbReference>
<keyword evidence="4" id="KW-0687">Ribonucleoprotein</keyword>
<proteinExistence type="predicted"/>
<evidence type="ECO:0000313" key="5">
    <source>
        <dbReference type="Proteomes" id="UP000198588"/>
    </source>
</evidence>
<dbReference type="GO" id="GO:0005840">
    <property type="term" value="C:ribosome"/>
    <property type="evidence" value="ECO:0007669"/>
    <property type="project" value="UniProtKB-KW"/>
</dbReference>
<dbReference type="InterPro" id="IPR000182">
    <property type="entry name" value="GNAT_dom"/>
</dbReference>
<dbReference type="AlphaFoldDB" id="A0A1G5YSW4"/>
<keyword evidence="4" id="KW-0689">Ribosomal protein</keyword>
<dbReference type="PANTHER" id="PTHR43877">
    <property type="entry name" value="AMINOALKYLPHOSPHONATE N-ACETYLTRANSFERASE-RELATED-RELATED"/>
    <property type="match status" value="1"/>
</dbReference>
<protein>
    <submittedName>
        <fullName evidence="4">Ribosomal protein S18 acetylase RimI</fullName>
    </submittedName>
</protein>
<dbReference type="SUPFAM" id="SSF55729">
    <property type="entry name" value="Acyl-CoA N-acyltransferases (Nat)"/>
    <property type="match status" value="1"/>
</dbReference>
<dbReference type="CDD" id="cd04301">
    <property type="entry name" value="NAT_SF"/>
    <property type="match status" value="1"/>
</dbReference>
<dbReference type="InterPro" id="IPR050832">
    <property type="entry name" value="Bact_Acetyltransf"/>
</dbReference>
<evidence type="ECO:0000256" key="1">
    <source>
        <dbReference type="ARBA" id="ARBA00022679"/>
    </source>
</evidence>
<sequence length="300" mass="32815">MSVVYRPARAQDLKRADELVVASINELTERHGFGPMAVSRPTNFQSFSLKDDAAGLWVAQDADEILGFAWSWVCGDLWFLAQLFVSPGHQGSGIGNELLKRTLEHARQSGATSKALITFSFNTVSQGLYIRHGLFPRFPIYNLSVARDVLTTRLRNAPLRCLPLKDTASHVRNLARIDSLALGVSREKHHRYLINDDATTGFGLYDGDDCLGYAYVGSNGHIGPLAVMQPDVLDAAFRTALNLAAETGSSSVSAFLPGTTDSVLSSAVEHGMRITLPMVLMSTRDLGDWSQYVPRNPGFM</sequence>
<dbReference type="Proteomes" id="UP000198588">
    <property type="component" value="Unassembled WGS sequence"/>
</dbReference>
<reference evidence="4 5" key="1">
    <citation type="submission" date="2016-10" db="EMBL/GenBank/DDBJ databases">
        <authorList>
            <person name="de Groot N.N."/>
        </authorList>
    </citation>
    <scope>NUCLEOTIDE SEQUENCE [LARGE SCALE GENOMIC DNA]</scope>
    <source>
        <strain evidence="4 5">CGMCC 1.12097</strain>
    </source>
</reference>
<dbReference type="Pfam" id="PF00583">
    <property type="entry name" value="Acetyltransf_1"/>
    <property type="match status" value="1"/>
</dbReference>
<dbReference type="STRING" id="1165689.SAMN02927914_03640"/>
<organism evidence="4 5">
    <name type="scientific">Mesorhizobium qingshengii</name>
    <dbReference type="NCBI Taxonomy" id="1165689"/>
    <lineage>
        <taxon>Bacteria</taxon>
        <taxon>Pseudomonadati</taxon>
        <taxon>Pseudomonadota</taxon>
        <taxon>Alphaproteobacteria</taxon>
        <taxon>Hyphomicrobiales</taxon>
        <taxon>Phyllobacteriaceae</taxon>
        <taxon>Mesorhizobium</taxon>
    </lineage>
</organism>
<name>A0A1G5YSW4_9HYPH</name>
<dbReference type="OrthoDB" id="7572372at2"/>
<evidence type="ECO:0000313" key="4">
    <source>
        <dbReference type="EMBL" id="SDA85452.1"/>
    </source>
</evidence>
<evidence type="ECO:0000256" key="2">
    <source>
        <dbReference type="ARBA" id="ARBA00023315"/>
    </source>
</evidence>
<keyword evidence="1" id="KW-0808">Transferase</keyword>
<gene>
    <name evidence="4" type="ORF">SAMN02927914_03640</name>
</gene>
<dbReference type="Gene3D" id="3.40.630.30">
    <property type="match status" value="1"/>
</dbReference>
<feature type="domain" description="N-acetyltransferase" evidence="3">
    <location>
        <begin position="3"/>
        <end position="156"/>
    </location>
</feature>
<dbReference type="InterPro" id="IPR016181">
    <property type="entry name" value="Acyl_CoA_acyltransferase"/>
</dbReference>